<comment type="caution">
    <text evidence="19">The sequence shown here is derived from an EMBL/GenBank/DDBJ whole genome shotgun (WGS) entry which is preliminary data.</text>
</comment>
<evidence type="ECO:0000256" key="4">
    <source>
        <dbReference type="ARBA" id="ARBA00022528"/>
    </source>
</evidence>
<dbReference type="PROSITE" id="PS51720">
    <property type="entry name" value="G_AIG1"/>
    <property type="match status" value="1"/>
</dbReference>
<dbReference type="CDD" id="cd00882">
    <property type="entry name" value="Ras_like_GTPase"/>
    <property type="match status" value="1"/>
</dbReference>
<feature type="region of interest" description="Disordered" evidence="17">
    <location>
        <begin position="253"/>
        <end position="278"/>
    </location>
</feature>
<keyword evidence="4" id="KW-0150">Chloroplast</keyword>
<evidence type="ECO:0000256" key="6">
    <source>
        <dbReference type="ARBA" id="ARBA00022692"/>
    </source>
</evidence>
<dbReference type="PANTHER" id="PTHR10903:SF135">
    <property type="entry name" value="TRANSLOCASE OF CHLOROPLAST 120, CHLOROPLASTIC-RELATED"/>
    <property type="match status" value="1"/>
</dbReference>
<dbReference type="InterPro" id="IPR045058">
    <property type="entry name" value="GIMA/IAN/Toc"/>
</dbReference>
<evidence type="ECO:0000256" key="13">
    <source>
        <dbReference type="ARBA" id="ARBA00022989"/>
    </source>
</evidence>
<feature type="domain" description="AIG1-type G" evidence="18">
    <location>
        <begin position="1"/>
        <end position="219"/>
    </location>
</feature>
<evidence type="ECO:0000313" key="20">
    <source>
        <dbReference type="Proteomes" id="UP000193920"/>
    </source>
</evidence>
<keyword evidence="11" id="KW-0460">Magnesium</keyword>
<evidence type="ECO:0000256" key="9">
    <source>
        <dbReference type="ARBA" id="ARBA00022801"/>
    </source>
</evidence>
<dbReference type="OrthoDB" id="8954335at2759"/>
<dbReference type="GO" id="GO:0005525">
    <property type="term" value="F:GTP binding"/>
    <property type="evidence" value="ECO:0007669"/>
    <property type="project" value="UniProtKB-KW"/>
</dbReference>
<proteinExistence type="predicted"/>
<evidence type="ECO:0000256" key="5">
    <source>
        <dbReference type="ARBA" id="ARBA00022640"/>
    </source>
</evidence>
<dbReference type="PANTHER" id="PTHR10903">
    <property type="entry name" value="GTPASE, IMAP FAMILY MEMBER-RELATED"/>
    <property type="match status" value="1"/>
</dbReference>
<evidence type="ECO:0000256" key="17">
    <source>
        <dbReference type="SAM" id="MobiDB-lite"/>
    </source>
</evidence>
<keyword evidence="14" id="KW-0342">GTP-binding</keyword>
<evidence type="ECO:0000256" key="8">
    <source>
        <dbReference type="ARBA" id="ARBA00022741"/>
    </source>
</evidence>
<dbReference type="Proteomes" id="UP000193920">
    <property type="component" value="Unassembled WGS sequence"/>
</dbReference>
<dbReference type="AlphaFoldDB" id="A0A1Y2C6Z2"/>
<dbReference type="GO" id="GO:0046872">
    <property type="term" value="F:metal ion binding"/>
    <property type="evidence" value="ECO:0007669"/>
    <property type="project" value="UniProtKB-KW"/>
</dbReference>
<evidence type="ECO:0000256" key="10">
    <source>
        <dbReference type="ARBA" id="ARBA00022805"/>
    </source>
</evidence>
<sequence length="354" mass="39391">MVSAKLILIGETGVGKSNLGNFILEKQVFKVSDDPNSETKITQGDHGDGERSDIFVIDTPGLQDAQGTDKEHLTQMIDYIKANPGLQGIVVVINYQQPRLALHIKTILQILCNVFPSSSFWSHVAIVWTKFFYYLPPNMKNKRETTSSKYAQEILELVRSANGDSSIQSFPTFFVDTDFNRKDPDTCVEINKLIDWVSKLSPVDVTKIRHADTEIKETSKETDIRETKRTVKNIEYIKKEYYERDKKIRRILDTSHGCHGPPPGHHGPPPHGCHGPPPGHHGPPPHGCHGPPPGHHGPPPHGCHGPPPHGCHGPPPHGCRPPPPGHHGWRPPPPGCHPHGPPPKIHYERTIKNF</sequence>
<keyword evidence="13" id="KW-1133">Transmembrane helix</keyword>
<evidence type="ECO:0000259" key="18">
    <source>
        <dbReference type="PROSITE" id="PS51720"/>
    </source>
</evidence>
<comment type="subcellular location">
    <subcellularLocation>
        <location evidence="2">Membrane</location>
        <topology evidence="2">Single-pass membrane protein</topology>
    </subcellularLocation>
    <subcellularLocation>
        <location evidence="16">Plastid</location>
        <location evidence="16">Chloroplast outer membrane</location>
    </subcellularLocation>
</comment>
<evidence type="ECO:0000256" key="1">
    <source>
        <dbReference type="ARBA" id="ARBA00001946"/>
    </source>
</evidence>
<keyword evidence="15" id="KW-0472">Membrane</keyword>
<evidence type="ECO:0000256" key="12">
    <source>
        <dbReference type="ARBA" id="ARBA00022927"/>
    </source>
</evidence>
<feature type="compositionally biased region" description="Pro residues" evidence="17">
    <location>
        <begin position="260"/>
        <end position="278"/>
    </location>
</feature>
<keyword evidence="7" id="KW-0479">Metal-binding</keyword>
<dbReference type="GO" id="GO:0016787">
    <property type="term" value="F:hydrolase activity"/>
    <property type="evidence" value="ECO:0007669"/>
    <property type="project" value="UniProtKB-KW"/>
</dbReference>
<keyword evidence="8" id="KW-0547">Nucleotide-binding</keyword>
<keyword evidence="10" id="KW-1002">Plastid outer membrane</keyword>
<keyword evidence="12" id="KW-0653">Protein transport</keyword>
<dbReference type="Gene3D" id="3.40.50.300">
    <property type="entry name" value="P-loop containing nucleotide triphosphate hydrolases"/>
    <property type="match status" value="1"/>
</dbReference>
<dbReference type="Pfam" id="PF04548">
    <property type="entry name" value="AIG1"/>
    <property type="match status" value="1"/>
</dbReference>
<evidence type="ECO:0000256" key="3">
    <source>
        <dbReference type="ARBA" id="ARBA00022448"/>
    </source>
</evidence>
<name>A0A1Y2C6Z2_9FUNG</name>
<comment type="cofactor">
    <cofactor evidence="1">
        <name>Mg(2+)</name>
        <dbReference type="ChEBI" id="CHEBI:18420"/>
    </cofactor>
</comment>
<dbReference type="GO" id="GO:0015031">
    <property type="term" value="P:protein transport"/>
    <property type="evidence" value="ECO:0007669"/>
    <property type="project" value="UniProtKB-KW"/>
</dbReference>
<evidence type="ECO:0000256" key="16">
    <source>
        <dbReference type="ARBA" id="ARBA00024013"/>
    </source>
</evidence>
<evidence type="ECO:0000256" key="14">
    <source>
        <dbReference type="ARBA" id="ARBA00023134"/>
    </source>
</evidence>
<gene>
    <name evidence="19" type="ORF">LY90DRAFT_510032</name>
</gene>
<dbReference type="GO" id="GO:0016020">
    <property type="term" value="C:membrane"/>
    <property type="evidence" value="ECO:0007669"/>
    <property type="project" value="UniProtKB-SubCell"/>
</dbReference>
<dbReference type="SUPFAM" id="SSF52540">
    <property type="entry name" value="P-loop containing nucleoside triphosphate hydrolases"/>
    <property type="match status" value="1"/>
</dbReference>
<organism evidence="19 20">
    <name type="scientific">Neocallimastix californiae</name>
    <dbReference type="NCBI Taxonomy" id="1754190"/>
    <lineage>
        <taxon>Eukaryota</taxon>
        <taxon>Fungi</taxon>
        <taxon>Fungi incertae sedis</taxon>
        <taxon>Chytridiomycota</taxon>
        <taxon>Chytridiomycota incertae sedis</taxon>
        <taxon>Neocallimastigomycetes</taxon>
        <taxon>Neocallimastigales</taxon>
        <taxon>Neocallimastigaceae</taxon>
        <taxon>Neocallimastix</taxon>
    </lineage>
</organism>
<keyword evidence="5" id="KW-0934">Plastid</keyword>
<evidence type="ECO:0000256" key="15">
    <source>
        <dbReference type="ARBA" id="ARBA00023136"/>
    </source>
</evidence>
<accession>A0A1Y2C6Z2</accession>
<evidence type="ECO:0000313" key="19">
    <source>
        <dbReference type="EMBL" id="ORY42075.1"/>
    </source>
</evidence>
<dbReference type="EMBL" id="MCOG01000121">
    <property type="protein sequence ID" value="ORY42075.1"/>
    <property type="molecule type" value="Genomic_DNA"/>
</dbReference>
<keyword evidence="20" id="KW-1185">Reference proteome</keyword>
<reference evidence="19 20" key="1">
    <citation type="submission" date="2016-08" db="EMBL/GenBank/DDBJ databases">
        <title>A Parts List for Fungal Cellulosomes Revealed by Comparative Genomics.</title>
        <authorList>
            <consortium name="DOE Joint Genome Institute"/>
            <person name="Haitjema C.H."/>
            <person name="Gilmore S.P."/>
            <person name="Henske J.K."/>
            <person name="Solomon K.V."/>
            <person name="De Groot R."/>
            <person name="Kuo A."/>
            <person name="Mondo S.J."/>
            <person name="Salamov A.A."/>
            <person name="Labutti K."/>
            <person name="Zhao Z."/>
            <person name="Chiniquy J."/>
            <person name="Barry K."/>
            <person name="Brewer H.M."/>
            <person name="Purvine S.O."/>
            <person name="Wright A.T."/>
            <person name="Boxma B."/>
            <person name="Van Alen T."/>
            <person name="Hackstein J.H."/>
            <person name="Baker S.E."/>
            <person name="Grigoriev I.V."/>
            <person name="O'Malley M.A."/>
        </authorList>
    </citation>
    <scope>NUCLEOTIDE SEQUENCE [LARGE SCALE GENOMIC DNA]</scope>
    <source>
        <strain evidence="19 20">G1</strain>
    </source>
</reference>
<keyword evidence="6" id="KW-0812">Transmembrane</keyword>
<keyword evidence="9 19" id="KW-0378">Hydrolase</keyword>
<evidence type="ECO:0000256" key="2">
    <source>
        <dbReference type="ARBA" id="ARBA00004167"/>
    </source>
</evidence>
<evidence type="ECO:0000256" key="11">
    <source>
        <dbReference type="ARBA" id="ARBA00022842"/>
    </source>
</evidence>
<dbReference type="InterPro" id="IPR027417">
    <property type="entry name" value="P-loop_NTPase"/>
</dbReference>
<dbReference type="InterPro" id="IPR006703">
    <property type="entry name" value="G_AIG1"/>
</dbReference>
<evidence type="ECO:0000256" key="7">
    <source>
        <dbReference type="ARBA" id="ARBA00022723"/>
    </source>
</evidence>
<protein>
    <submittedName>
        <fullName evidence="19">p-loop containing nucleoside triphosphate hydrolase protein</fullName>
    </submittedName>
</protein>
<dbReference type="STRING" id="1754190.A0A1Y2C6Z2"/>
<keyword evidence="3" id="KW-0813">Transport</keyword>